<evidence type="ECO:0000313" key="13">
    <source>
        <dbReference type="EMBL" id="XBX76164.1"/>
    </source>
</evidence>
<dbReference type="InterPro" id="IPR004642">
    <property type="entry name" value="Ser_deHydtase_asu"/>
</dbReference>
<accession>A0AAU7VQD9</accession>
<keyword evidence="5 11" id="KW-0004">4Fe-4S</keyword>
<evidence type="ECO:0000256" key="5">
    <source>
        <dbReference type="ARBA" id="ARBA00022485"/>
    </source>
</evidence>
<reference evidence="13" key="1">
    <citation type="journal article" date="2013" name="Extremophiles">
        <title>Proteinivorax tanatarense gen. nov., sp. nov., an anaerobic, haloalkaliphilic, proteolytic bacterium isolated from a decaying algal bloom, and proposal of Proteinivoraceae fam. nov.</title>
        <authorList>
            <person name="Kevbrin V."/>
            <person name="Boltyanskaya Y."/>
            <person name="Zhilina T."/>
            <person name="Kolganova T."/>
            <person name="Lavrentjeva E."/>
            <person name="Kuznetsov B."/>
        </authorList>
    </citation>
    <scope>NUCLEOTIDE SEQUENCE</scope>
    <source>
        <strain evidence="13">Z-910T</strain>
    </source>
</reference>
<sequence>MGFPKSFSQFREYVGKSNNKQLWEQIVNWEMEESELSKEVVIDKMDKYWEVMQKGIKEGLNPEIKSVSGLTGGDGYKLLNSEQVLSGQLSKKSMAYAMAMAELNASMGKIVATPTAGSCGILPGVLLAVQEEYSIKQREIVESIFVASVVGKIIAHKGTVAGAEGGCQAECGSASAMAAAAVTYLLGGNIEHIENSVAISIKNVMGLVCDPVAGLVEVPCIKRNGYYASTSLIAAQMALADVSSVINVDEVIDAMAEVGKMLPEELKETSMGGLANTPTAKRIEKELGGQ</sequence>
<dbReference type="GO" id="GO:0046872">
    <property type="term" value="F:metal ion binding"/>
    <property type="evidence" value="ECO:0007669"/>
    <property type="project" value="UniProtKB-KW"/>
</dbReference>
<evidence type="ECO:0000256" key="1">
    <source>
        <dbReference type="ARBA" id="ARBA00001966"/>
    </source>
</evidence>
<protein>
    <recommendedName>
        <fullName evidence="11">L-serine dehydratase</fullName>
        <ecNumber evidence="11">4.3.1.17</ecNumber>
    </recommendedName>
</protein>
<proteinExistence type="inferred from homology"/>
<evidence type="ECO:0000256" key="9">
    <source>
        <dbReference type="ARBA" id="ARBA00023239"/>
    </source>
</evidence>
<keyword evidence="9 11" id="KW-0456">Lyase</keyword>
<dbReference type="RefSeq" id="WP_350344898.1">
    <property type="nucleotide sequence ID" value="NZ_CP158367.1"/>
</dbReference>
<dbReference type="PANTHER" id="PTHR30182:SF1">
    <property type="entry name" value="L-SERINE DEHYDRATASE 1"/>
    <property type="match status" value="1"/>
</dbReference>
<evidence type="ECO:0000256" key="11">
    <source>
        <dbReference type="RuleBase" id="RU366059"/>
    </source>
</evidence>
<evidence type="ECO:0000256" key="3">
    <source>
        <dbReference type="ARBA" id="ARBA00008636"/>
    </source>
</evidence>
<keyword evidence="4 11" id="KW-0312">Gluconeogenesis</keyword>
<reference evidence="13" key="2">
    <citation type="submission" date="2024-06" db="EMBL/GenBank/DDBJ databases">
        <authorList>
            <person name="Petrova K.O."/>
            <person name="Toshchakov S.V."/>
            <person name="Boltjanskaja Y.V."/>
            <person name="Kevbrin V."/>
        </authorList>
    </citation>
    <scope>NUCLEOTIDE SEQUENCE</scope>
    <source>
        <strain evidence="13">Z-910T</strain>
    </source>
</reference>
<evidence type="ECO:0000256" key="10">
    <source>
        <dbReference type="ARBA" id="ARBA00049406"/>
    </source>
</evidence>
<evidence type="ECO:0000256" key="8">
    <source>
        <dbReference type="ARBA" id="ARBA00023014"/>
    </source>
</evidence>
<dbReference type="EC" id="4.3.1.17" evidence="11"/>
<dbReference type="InterPro" id="IPR051318">
    <property type="entry name" value="Fe-S_L-Ser"/>
</dbReference>
<comment type="cofactor">
    <cofactor evidence="1 11">
        <name>[4Fe-4S] cluster</name>
        <dbReference type="ChEBI" id="CHEBI:49883"/>
    </cofactor>
</comment>
<comment type="pathway">
    <text evidence="2">Carbohydrate biosynthesis; gluconeogenesis.</text>
</comment>
<comment type="catalytic activity">
    <reaction evidence="10 11">
        <text>L-serine = pyruvate + NH4(+)</text>
        <dbReference type="Rhea" id="RHEA:19169"/>
        <dbReference type="ChEBI" id="CHEBI:15361"/>
        <dbReference type="ChEBI" id="CHEBI:28938"/>
        <dbReference type="ChEBI" id="CHEBI:33384"/>
        <dbReference type="EC" id="4.3.1.17"/>
    </reaction>
</comment>
<dbReference type="AlphaFoldDB" id="A0AAU7VQD9"/>
<dbReference type="InterPro" id="IPR005130">
    <property type="entry name" value="Ser_deHydtase-like_asu"/>
</dbReference>
<name>A0AAU7VQD9_9FIRM</name>
<gene>
    <name evidence="13" type="primary">sdaAA</name>
    <name evidence="13" type="ORF">PRVXT_001342</name>
</gene>
<dbReference type="GO" id="GO:0003941">
    <property type="term" value="F:L-serine ammonia-lyase activity"/>
    <property type="evidence" value="ECO:0007669"/>
    <property type="project" value="UniProtKB-UniRule"/>
</dbReference>
<evidence type="ECO:0000256" key="7">
    <source>
        <dbReference type="ARBA" id="ARBA00023004"/>
    </source>
</evidence>
<keyword evidence="6 11" id="KW-0479">Metal-binding</keyword>
<dbReference type="EMBL" id="CP158367">
    <property type="protein sequence ID" value="XBX76164.1"/>
    <property type="molecule type" value="Genomic_DNA"/>
</dbReference>
<feature type="domain" description="Serine dehydratase-like alpha subunit" evidence="12">
    <location>
        <begin position="18"/>
        <end position="275"/>
    </location>
</feature>
<comment type="similarity">
    <text evidence="3 11">Belongs to the iron-sulfur dependent L-serine dehydratase family.</text>
</comment>
<dbReference type="PANTHER" id="PTHR30182">
    <property type="entry name" value="L-SERINE DEHYDRATASE"/>
    <property type="match status" value="1"/>
</dbReference>
<evidence type="ECO:0000259" key="12">
    <source>
        <dbReference type="Pfam" id="PF03313"/>
    </source>
</evidence>
<evidence type="ECO:0000256" key="6">
    <source>
        <dbReference type="ARBA" id="ARBA00022723"/>
    </source>
</evidence>
<dbReference type="Pfam" id="PF03313">
    <property type="entry name" value="SDH_alpha"/>
    <property type="match status" value="1"/>
</dbReference>
<evidence type="ECO:0000256" key="4">
    <source>
        <dbReference type="ARBA" id="ARBA00022432"/>
    </source>
</evidence>
<organism evidence="13">
    <name type="scientific">Proteinivorax tanatarense</name>
    <dbReference type="NCBI Taxonomy" id="1260629"/>
    <lineage>
        <taxon>Bacteria</taxon>
        <taxon>Bacillati</taxon>
        <taxon>Bacillota</taxon>
        <taxon>Clostridia</taxon>
        <taxon>Eubacteriales</taxon>
        <taxon>Proteinivoracaceae</taxon>
        <taxon>Proteinivorax</taxon>
    </lineage>
</organism>
<dbReference type="GO" id="GO:0051539">
    <property type="term" value="F:4 iron, 4 sulfur cluster binding"/>
    <property type="evidence" value="ECO:0007669"/>
    <property type="project" value="UniProtKB-UniRule"/>
</dbReference>
<keyword evidence="7 11" id="KW-0408">Iron</keyword>
<dbReference type="NCBIfam" id="TIGR00718">
    <property type="entry name" value="sda_alpha"/>
    <property type="match status" value="1"/>
</dbReference>
<evidence type="ECO:0000256" key="2">
    <source>
        <dbReference type="ARBA" id="ARBA00004742"/>
    </source>
</evidence>
<dbReference type="GO" id="GO:0006094">
    <property type="term" value="P:gluconeogenesis"/>
    <property type="evidence" value="ECO:0007669"/>
    <property type="project" value="UniProtKB-KW"/>
</dbReference>
<keyword evidence="8 11" id="KW-0411">Iron-sulfur</keyword>